<comment type="caution">
    <text evidence="2">The sequence shown here is derived from an EMBL/GenBank/DDBJ whole genome shotgun (WGS) entry which is preliminary data.</text>
</comment>
<dbReference type="RefSeq" id="WP_206984563.1">
    <property type="nucleotide sequence ID" value="NZ_JAFLQZ010000006.1"/>
</dbReference>
<dbReference type="EMBL" id="JAFLQZ010000006">
    <property type="protein sequence ID" value="MBO0358637.1"/>
    <property type="molecule type" value="Genomic_DNA"/>
</dbReference>
<keyword evidence="3" id="KW-1185">Reference proteome</keyword>
<name>A0A939EWT2_9BACT</name>
<dbReference type="AlphaFoldDB" id="A0A939EWT2"/>
<dbReference type="InterPro" id="IPR005094">
    <property type="entry name" value="Endonuclease_MobA/VirD2"/>
</dbReference>
<accession>A0A939EWT2</accession>
<dbReference type="Proteomes" id="UP000664144">
    <property type="component" value="Unassembled WGS sequence"/>
</dbReference>
<feature type="domain" description="MobA/VirD2-like nuclease" evidence="1">
    <location>
        <begin position="17"/>
        <end position="145"/>
    </location>
</feature>
<protein>
    <recommendedName>
        <fullName evidence="1">MobA/VirD2-like nuclease domain-containing protein</fullName>
    </recommendedName>
</protein>
<organism evidence="2 3">
    <name type="scientific">Hymenobacter telluris</name>
    <dbReference type="NCBI Taxonomy" id="2816474"/>
    <lineage>
        <taxon>Bacteria</taxon>
        <taxon>Pseudomonadati</taxon>
        <taxon>Bacteroidota</taxon>
        <taxon>Cytophagia</taxon>
        <taxon>Cytophagales</taxon>
        <taxon>Hymenobacteraceae</taxon>
        <taxon>Hymenobacter</taxon>
    </lineage>
</organism>
<proteinExistence type="predicted"/>
<sequence>MIVKSNARGGKGWAKYLLESKENDRAEVLDIRGVVFDDNLHLAIAEMSISGGRYSKPFLAASIDPAIGEDKTMTPERWMRSIEILEKKLGMEGQPRFAVLHEKKGRTHIHVGWSRYDREKGTLRSDSNLHHKSVAAKEEMEIEFGHTRTPKYFTEKAQGRVAKTLLDLTRQEKAADLYADNKEIVADAGKKPEPEPSLRQEKFDAAADAFAENKPELTERERMIEEMLLKLARGKDNLSRERD</sequence>
<gene>
    <name evidence="2" type="ORF">J0X19_11830</name>
</gene>
<dbReference type="Pfam" id="PF03432">
    <property type="entry name" value="Relaxase"/>
    <property type="match status" value="1"/>
</dbReference>
<reference evidence="2" key="1">
    <citation type="submission" date="2021-03" db="EMBL/GenBank/DDBJ databases">
        <authorList>
            <person name="Kim M.K."/>
        </authorList>
    </citation>
    <scope>NUCLEOTIDE SEQUENCE</scope>
    <source>
        <strain evidence="2">BT186</strain>
    </source>
</reference>
<evidence type="ECO:0000259" key="1">
    <source>
        <dbReference type="Pfam" id="PF03432"/>
    </source>
</evidence>
<evidence type="ECO:0000313" key="3">
    <source>
        <dbReference type="Proteomes" id="UP000664144"/>
    </source>
</evidence>
<evidence type="ECO:0000313" key="2">
    <source>
        <dbReference type="EMBL" id="MBO0358637.1"/>
    </source>
</evidence>